<dbReference type="EMBL" id="DRBS01000393">
    <property type="protein sequence ID" value="HDD45298.1"/>
    <property type="molecule type" value="Genomic_DNA"/>
</dbReference>
<protein>
    <submittedName>
        <fullName evidence="1">DUF1844 domain-containing protein</fullName>
    </submittedName>
</protein>
<evidence type="ECO:0000313" key="1">
    <source>
        <dbReference type="EMBL" id="HDD45298.1"/>
    </source>
</evidence>
<dbReference type="AlphaFoldDB" id="A0A7C0Y646"/>
<organism evidence="1">
    <name type="scientific">Desulfofervidus auxilii</name>
    <dbReference type="NCBI Taxonomy" id="1621989"/>
    <lineage>
        <taxon>Bacteria</taxon>
        <taxon>Pseudomonadati</taxon>
        <taxon>Thermodesulfobacteriota</taxon>
        <taxon>Candidatus Desulfofervidia</taxon>
        <taxon>Candidatus Desulfofervidales</taxon>
        <taxon>Candidatus Desulfofervidaceae</taxon>
        <taxon>Candidatus Desulfofervidus</taxon>
    </lineage>
</organism>
<dbReference type="Proteomes" id="UP000886289">
    <property type="component" value="Unassembled WGS sequence"/>
</dbReference>
<name>A0A7C0Y646_DESA2</name>
<reference evidence="1" key="1">
    <citation type="journal article" date="2020" name="mSystems">
        <title>Genome- and Community-Level Interaction Insights into Carbon Utilization and Element Cycling Functions of Hydrothermarchaeota in Hydrothermal Sediment.</title>
        <authorList>
            <person name="Zhou Z."/>
            <person name="Liu Y."/>
            <person name="Xu W."/>
            <person name="Pan J."/>
            <person name="Luo Z.H."/>
            <person name="Li M."/>
        </authorList>
    </citation>
    <scope>NUCLEOTIDE SEQUENCE [LARGE SCALE GENOMIC DNA]</scope>
    <source>
        <strain evidence="1">HyVt-233</strain>
    </source>
</reference>
<gene>
    <name evidence="1" type="ORF">ENG63_10645</name>
</gene>
<dbReference type="InterPro" id="IPR014995">
    <property type="entry name" value="DUF1844"/>
</dbReference>
<dbReference type="Pfam" id="PF08899">
    <property type="entry name" value="DUF1844"/>
    <property type="match status" value="1"/>
</dbReference>
<accession>A0A7C0Y646</accession>
<proteinExistence type="predicted"/>
<comment type="caution">
    <text evidence="1">The sequence shown here is derived from an EMBL/GenBank/DDBJ whole genome shotgun (WGS) entry which is preliminary data.</text>
</comment>
<sequence>MEEEKGFKVIDKRRIFKEEKKETVEKKEESLPPVNFSTFIVSLSSSALMHLGEIPDPSTGEYKKNLILAKQTIDILEMLKEKTKGNLDAEEEGLLNNILFDLRIKYVKQVKK</sequence>